<accession>A0ACB9FQ29</accession>
<reference evidence="1 2" key="2">
    <citation type="journal article" date="2022" name="Mol. Ecol. Resour.">
        <title>The genomes of chicory, endive, great burdock and yacon provide insights into Asteraceae paleo-polyploidization history and plant inulin production.</title>
        <authorList>
            <person name="Fan W."/>
            <person name="Wang S."/>
            <person name="Wang H."/>
            <person name="Wang A."/>
            <person name="Jiang F."/>
            <person name="Liu H."/>
            <person name="Zhao H."/>
            <person name="Xu D."/>
            <person name="Zhang Y."/>
        </authorList>
    </citation>
    <scope>NUCLEOTIDE SEQUENCE [LARGE SCALE GENOMIC DNA]</scope>
    <source>
        <strain evidence="2">cv. Niubang</strain>
    </source>
</reference>
<reference evidence="2" key="1">
    <citation type="journal article" date="2022" name="Mol. Ecol. Resour.">
        <title>The genomes of chicory, endive, great burdock and yacon provide insights into Asteraceae palaeo-polyploidization history and plant inulin production.</title>
        <authorList>
            <person name="Fan W."/>
            <person name="Wang S."/>
            <person name="Wang H."/>
            <person name="Wang A."/>
            <person name="Jiang F."/>
            <person name="Liu H."/>
            <person name="Zhao H."/>
            <person name="Xu D."/>
            <person name="Zhang Y."/>
        </authorList>
    </citation>
    <scope>NUCLEOTIDE SEQUENCE [LARGE SCALE GENOMIC DNA]</scope>
    <source>
        <strain evidence="2">cv. Niubang</strain>
    </source>
</reference>
<name>A0ACB9FQ29_ARCLA</name>
<keyword evidence="2" id="KW-1185">Reference proteome</keyword>
<dbReference type="EMBL" id="CM042047">
    <property type="protein sequence ID" value="KAI3772925.1"/>
    <property type="molecule type" value="Genomic_DNA"/>
</dbReference>
<dbReference type="Proteomes" id="UP001055879">
    <property type="component" value="Linkage Group LG01"/>
</dbReference>
<organism evidence="1 2">
    <name type="scientific">Arctium lappa</name>
    <name type="common">Greater burdock</name>
    <name type="synonym">Lappa major</name>
    <dbReference type="NCBI Taxonomy" id="4217"/>
    <lineage>
        <taxon>Eukaryota</taxon>
        <taxon>Viridiplantae</taxon>
        <taxon>Streptophyta</taxon>
        <taxon>Embryophyta</taxon>
        <taxon>Tracheophyta</taxon>
        <taxon>Spermatophyta</taxon>
        <taxon>Magnoliopsida</taxon>
        <taxon>eudicotyledons</taxon>
        <taxon>Gunneridae</taxon>
        <taxon>Pentapetalae</taxon>
        <taxon>asterids</taxon>
        <taxon>campanulids</taxon>
        <taxon>Asterales</taxon>
        <taxon>Asteraceae</taxon>
        <taxon>Carduoideae</taxon>
        <taxon>Cardueae</taxon>
        <taxon>Arctiinae</taxon>
        <taxon>Arctium</taxon>
    </lineage>
</organism>
<gene>
    <name evidence="1" type="ORF">L6452_04121</name>
</gene>
<comment type="caution">
    <text evidence="1">The sequence shown here is derived from an EMBL/GenBank/DDBJ whole genome shotgun (WGS) entry which is preliminary data.</text>
</comment>
<proteinExistence type="predicted"/>
<evidence type="ECO:0000313" key="2">
    <source>
        <dbReference type="Proteomes" id="UP001055879"/>
    </source>
</evidence>
<protein>
    <submittedName>
        <fullName evidence="1">Uncharacterized protein</fullName>
    </submittedName>
</protein>
<sequence length="616" mass="68813">MSEVPSLITLCIGAIRDAILDENGNLPYVYELPSELFDRLLPHLPPLALQNLQEAMPSVSSNNYRFSDDCLKPSRKRKRFDNFDLAWKALYKSRWSVVQKVSVDLLPEDVQQDESITDWQQIYWEKHLQNCLDAAAEMVSITLFDGCLGDVEIPGALLKYISYEGNLSRSRSYLKLAYHCERFGLYARCLRLQSVHCVAEIGHLLRKSRLEYLEVHWIKSKEQVEGLCKLLEQHKETLASLEFIHCKLPAALVTAICESLHVKGFETNVIKKFSIKRSSFLDSSYFPLPLGLDSLLSAASGLTSLMLSDNHMWWKTAKMVFDTLLDSDSGLQVLDLSENNIAGWLSHFKWGSPSCIKSDRQIDKSLKSLRVLNLRSNNLQKDDADCLKYAMVYMPNLEVLNLSDNPLQDDGIRILVPYLVEKSKCDIPLAELYLDNCELSCHGASQLLKVLSALHVPLKTLSIGDNHLTSKFGPSLGKFLRSGIQALNIKGVGLGSSGFSDAQEEITEELSLVRINISDNCGGIRTANFLSKVISQAPKLVSVDASNNWMPMESLPTICSALKAAKGKLEHLDLRHNALCNKDNIASLLAEFQINGKPNILLSSPAPSVALYDNDP</sequence>
<evidence type="ECO:0000313" key="1">
    <source>
        <dbReference type="EMBL" id="KAI3772925.1"/>
    </source>
</evidence>